<evidence type="ECO:0000256" key="8">
    <source>
        <dbReference type="ARBA" id="ARBA00022917"/>
    </source>
</evidence>
<dbReference type="GO" id="GO:0004814">
    <property type="term" value="F:arginine-tRNA ligase activity"/>
    <property type="evidence" value="ECO:0007669"/>
    <property type="project" value="InterPro"/>
</dbReference>
<keyword evidence="9 11" id="KW-0030">Aminoacyl-tRNA synthetase</keyword>
<keyword evidence="5 11" id="KW-0436">Ligase</keyword>
<dbReference type="GO" id="GO:0004820">
    <property type="term" value="F:glycine-tRNA ligase activity"/>
    <property type="evidence" value="ECO:0007669"/>
    <property type="project" value="UniProtKB-UniRule"/>
</dbReference>
<comment type="subunit">
    <text evidence="3 11">Tetramer of two alpha and two beta subunits.</text>
</comment>
<evidence type="ECO:0000256" key="11">
    <source>
        <dbReference type="HAMAP-Rule" id="MF_00255"/>
    </source>
</evidence>
<dbReference type="Proteomes" id="UP000228948">
    <property type="component" value="Chromosome"/>
</dbReference>
<dbReference type="GO" id="GO:0006426">
    <property type="term" value="P:glycyl-tRNA aminoacylation"/>
    <property type="evidence" value="ECO:0007669"/>
    <property type="project" value="UniProtKB-UniRule"/>
</dbReference>
<dbReference type="InterPro" id="IPR008909">
    <property type="entry name" value="DALR_anticod-bd"/>
</dbReference>
<evidence type="ECO:0000256" key="2">
    <source>
        <dbReference type="ARBA" id="ARBA00008226"/>
    </source>
</evidence>
<organism evidence="13 14">
    <name type="scientific">Roseinatronobacter bogoriensis subsp. barguzinensis</name>
    <dbReference type="NCBI Taxonomy" id="441209"/>
    <lineage>
        <taxon>Bacteria</taxon>
        <taxon>Pseudomonadati</taxon>
        <taxon>Pseudomonadota</taxon>
        <taxon>Alphaproteobacteria</taxon>
        <taxon>Rhodobacterales</taxon>
        <taxon>Paracoccaceae</taxon>
        <taxon>Roseinatronobacter</taxon>
    </lineage>
</organism>
<dbReference type="NCBIfam" id="TIGR00211">
    <property type="entry name" value="glyS"/>
    <property type="match status" value="1"/>
</dbReference>
<dbReference type="Pfam" id="PF02092">
    <property type="entry name" value="tRNA_synt_2f"/>
    <property type="match status" value="1"/>
</dbReference>
<evidence type="ECO:0000313" key="13">
    <source>
        <dbReference type="EMBL" id="ATX65850.1"/>
    </source>
</evidence>
<evidence type="ECO:0000313" key="14">
    <source>
        <dbReference type="Proteomes" id="UP000228948"/>
    </source>
</evidence>
<dbReference type="STRING" id="441209.GCA_001870665_01460"/>
<evidence type="ECO:0000256" key="5">
    <source>
        <dbReference type="ARBA" id="ARBA00022598"/>
    </source>
</evidence>
<dbReference type="PANTHER" id="PTHR30075">
    <property type="entry name" value="GLYCYL-TRNA SYNTHETASE"/>
    <property type="match status" value="1"/>
</dbReference>
<dbReference type="InterPro" id="IPR015944">
    <property type="entry name" value="Gly-tRNA-synth_bsu"/>
</dbReference>
<comment type="subcellular location">
    <subcellularLocation>
        <location evidence="1 11">Cytoplasm</location>
    </subcellularLocation>
</comment>
<dbReference type="InterPro" id="IPR006194">
    <property type="entry name" value="Gly-tRNA-synth_heterodimer"/>
</dbReference>
<accession>A0A2K8KI81</accession>
<gene>
    <name evidence="11" type="primary">glyS</name>
    <name evidence="13" type="ORF">BG454_08415</name>
</gene>
<dbReference type="GO" id="GO:0005524">
    <property type="term" value="F:ATP binding"/>
    <property type="evidence" value="ECO:0007669"/>
    <property type="project" value="UniProtKB-UniRule"/>
</dbReference>
<evidence type="ECO:0000256" key="3">
    <source>
        <dbReference type="ARBA" id="ARBA00011209"/>
    </source>
</evidence>
<dbReference type="RefSeq" id="WP_071480394.1">
    <property type="nucleotide sequence ID" value="NZ_CP024899.1"/>
</dbReference>
<proteinExistence type="inferred from homology"/>
<evidence type="ECO:0000256" key="10">
    <source>
        <dbReference type="ARBA" id="ARBA00047937"/>
    </source>
</evidence>
<evidence type="ECO:0000256" key="7">
    <source>
        <dbReference type="ARBA" id="ARBA00022840"/>
    </source>
</evidence>
<dbReference type="EMBL" id="CP024899">
    <property type="protein sequence ID" value="ATX65850.1"/>
    <property type="molecule type" value="Genomic_DNA"/>
</dbReference>
<dbReference type="Pfam" id="PF05746">
    <property type="entry name" value="DALR_1"/>
    <property type="match status" value="1"/>
</dbReference>
<comment type="similarity">
    <text evidence="2 11">Belongs to the class-II aminoacyl-tRNA synthetase family.</text>
</comment>
<name>A0A2K8KI81_9RHOB</name>
<dbReference type="PANTHER" id="PTHR30075:SF2">
    <property type="entry name" value="GLYCINE--TRNA LIGASE, CHLOROPLASTIC_MITOCHONDRIAL 2"/>
    <property type="match status" value="1"/>
</dbReference>
<evidence type="ECO:0000256" key="6">
    <source>
        <dbReference type="ARBA" id="ARBA00022741"/>
    </source>
</evidence>
<sequence>MADLLIELFSEEIPARMQAGASDALKRLVTDGLVEAGLTYAHAQAFATPRRLALAVQGLTEHSPTTREERRGPKVGAPEKAVEGFLRSTGLSMDDLEIRDDKKGQVYVATVVTEGRAAPAIVAEVLEAAIRNFPWPKSMRWGSGSLRWVRPLHSILCILSREDGAEVVPLSVDGITAGDTTRGHRFMAPDTFSVVNIEDYAAKLKRAKVILDPVERADHIWNEASQMAFASGLEQVEDRGLLAEVAGLVEWPVVLLGRIDAQFLGLPPEVLQTSMKEHQKFFSLRDPKTGQITGFVTVANRETVDGGATILAGNQKVLAARLSDAKFFWDNDLRTIADVGLDGMGAGLADVTFHNKLGSQADRVARVEALAREIAPLVGADTEQAGLAARVVKSDLRSEMVGEFPELQGLMGSYYARAAGLPEDVARACVEHYQPLGPSDTVPSTPVSVAVALADKIDTLTGFWAIDEKPTGSKDPYALRRAALGVIRLVLGNEIRIALTQRSFLALAPHVGRIAADQDFGPLEDMLGALESTMGSDFVAKFATEVFEAKSAERGFGQKPSEDRADVKFGLALTENLLTFFHDRLKVHLRDQGIRHDVIDACLAMPGNDDLTLLVKRAEALSAFLKTSDGENLLQGFKRANNILTKEEARDGVEYSFGPDPKLAETDEERALFKALDQAEAAITPAMQAEDFAAAMTAMAGLRAPIDAFFDAVQINTDNQIVRRNRLNLLHRIRATCLQVADLTRVEG</sequence>
<dbReference type="PRINTS" id="PR01045">
    <property type="entry name" value="TRNASYNTHGB"/>
</dbReference>
<reference evidence="13 14" key="1">
    <citation type="submission" date="2017-11" db="EMBL/GenBank/DDBJ databases">
        <title>Revised Sequence and Annotation of the Rhodobaca barguzinensis strain alga05 Genome.</title>
        <authorList>
            <person name="Kopejtka K."/>
            <person name="Tomasch J.M."/>
            <person name="Bunk B."/>
            <person name="Koblizek M."/>
        </authorList>
    </citation>
    <scope>NUCLEOTIDE SEQUENCE [LARGE SCALE GENOMIC DNA]</scope>
    <source>
        <strain evidence="14">alga05</strain>
    </source>
</reference>
<evidence type="ECO:0000256" key="9">
    <source>
        <dbReference type="ARBA" id="ARBA00023146"/>
    </source>
</evidence>
<evidence type="ECO:0000259" key="12">
    <source>
        <dbReference type="Pfam" id="PF05746"/>
    </source>
</evidence>
<keyword evidence="4 11" id="KW-0963">Cytoplasm</keyword>
<dbReference type="EC" id="6.1.1.14" evidence="11"/>
<dbReference type="PROSITE" id="PS50861">
    <property type="entry name" value="AA_TRNA_LIGASE_II_GLYAB"/>
    <property type="match status" value="1"/>
</dbReference>
<dbReference type="HAMAP" id="MF_00255">
    <property type="entry name" value="Gly_tRNA_synth_beta"/>
    <property type="match status" value="1"/>
</dbReference>
<dbReference type="GO" id="GO:0006420">
    <property type="term" value="P:arginyl-tRNA aminoacylation"/>
    <property type="evidence" value="ECO:0007669"/>
    <property type="project" value="InterPro"/>
</dbReference>
<keyword evidence="6 11" id="KW-0547">Nucleotide-binding</keyword>
<protein>
    <recommendedName>
        <fullName evidence="11">Glycine--tRNA ligase beta subunit</fullName>
        <ecNumber evidence="11">6.1.1.14</ecNumber>
    </recommendedName>
    <alternativeName>
        <fullName evidence="11">Glycyl-tRNA synthetase beta subunit</fullName>
        <shortName evidence="11">GlyRS</shortName>
    </alternativeName>
</protein>
<dbReference type="AlphaFoldDB" id="A0A2K8KI81"/>
<dbReference type="GO" id="GO:0005829">
    <property type="term" value="C:cytosol"/>
    <property type="evidence" value="ECO:0007669"/>
    <property type="project" value="TreeGrafter"/>
</dbReference>
<dbReference type="SUPFAM" id="SSF109604">
    <property type="entry name" value="HD-domain/PDEase-like"/>
    <property type="match status" value="1"/>
</dbReference>
<keyword evidence="8 11" id="KW-0648">Protein biosynthesis</keyword>
<evidence type="ECO:0000256" key="4">
    <source>
        <dbReference type="ARBA" id="ARBA00022490"/>
    </source>
</evidence>
<comment type="catalytic activity">
    <reaction evidence="10 11">
        <text>tRNA(Gly) + glycine + ATP = glycyl-tRNA(Gly) + AMP + diphosphate</text>
        <dbReference type="Rhea" id="RHEA:16013"/>
        <dbReference type="Rhea" id="RHEA-COMP:9664"/>
        <dbReference type="Rhea" id="RHEA-COMP:9683"/>
        <dbReference type="ChEBI" id="CHEBI:30616"/>
        <dbReference type="ChEBI" id="CHEBI:33019"/>
        <dbReference type="ChEBI" id="CHEBI:57305"/>
        <dbReference type="ChEBI" id="CHEBI:78442"/>
        <dbReference type="ChEBI" id="CHEBI:78522"/>
        <dbReference type="ChEBI" id="CHEBI:456215"/>
        <dbReference type="EC" id="6.1.1.14"/>
    </reaction>
</comment>
<keyword evidence="14" id="KW-1185">Reference proteome</keyword>
<feature type="domain" description="DALR anticodon binding" evidence="12">
    <location>
        <begin position="636"/>
        <end position="736"/>
    </location>
</feature>
<evidence type="ECO:0000256" key="1">
    <source>
        <dbReference type="ARBA" id="ARBA00004496"/>
    </source>
</evidence>
<dbReference type="KEGG" id="rbg:BG454_08415"/>
<keyword evidence="7 11" id="KW-0067">ATP-binding</keyword>
<dbReference type="OrthoDB" id="9775440at2"/>